<reference evidence="3 4" key="1">
    <citation type="submission" date="2020-02" db="EMBL/GenBank/DDBJ databases">
        <title>Draft genome sequence of two Spirosoma agri KCTC 52727 and Spirosoma terrae KCTC 52035.</title>
        <authorList>
            <person name="Rojas J."/>
            <person name="Ambika Manirajan B."/>
            <person name="Ratering S."/>
            <person name="Suarez C."/>
            <person name="Schnell S."/>
        </authorList>
    </citation>
    <scope>NUCLEOTIDE SEQUENCE [LARGE SCALE GENOMIC DNA]</scope>
    <source>
        <strain evidence="3 4">KCTC 52727</strain>
    </source>
</reference>
<keyword evidence="4" id="KW-1185">Reference proteome</keyword>
<dbReference type="Proteomes" id="UP000477386">
    <property type="component" value="Unassembled WGS sequence"/>
</dbReference>
<gene>
    <name evidence="3" type="ORF">GK091_19695</name>
</gene>
<organism evidence="3 4">
    <name type="scientific">Spirosoma agri</name>
    <dbReference type="NCBI Taxonomy" id="1987381"/>
    <lineage>
        <taxon>Bacteria</taxon>
        <taxon>Pseudomonadati</taxon>
        <taxon>Bacteroidota</taxon>
        <taxon>Cytophagia</taxon>
        <taxon>Cytophagales</taxon>
        <taxon>Cytophagaceae</taxon>
        <taxon>Spirosoma</taxon>
    </lineage>
</organism>
<comment type="caution">
    <text evidence="3">The sequence shown here is derived from an EMBL/GenBank/DDBJ whole genome shotgun (WGS) entry which is preliminary data.</text>
</comment>
<sequence>MKHSLKSMLLFGLGLLLLACGNEANFLNSVAPASGARVKFYHLAPDAAGIDIYLNDQKFSGVNTVPPAVAAPLSYTNSFPNQDYATVTPGTVKVKIVAPASTTATTDATLATTDLTTQADTYYSVFLYGVSPTYSSLVLTDNLTAADPTKAYVRLINLVSGADASATYDLAINGVVVAAGVAPLKGAATFTAIPAIGYATTAVPVQLRAAGTTTVVGTTTLTIQPYAGRFYTFIARGLVGGTGTRAVNLTPSTNR</sequence>
<feature type="domain" description="DUF4397" evidence="2">
    <location>
        <begin position="36"/>
        <end position="162"/>
    </location>
</feature>
<protein>
    <submittedName>
        <fullName evidence="3">DUF4397 domain-containing protein</fullName>
    </submittedName>
</protein>
<accession>A0A6M0ILE7</accession>
<proteinExistence type="predicted"/>
<evidence type="ECO:0000313" key="3">
    <source>
        <dbReference type="EMBL" id="NEU69119.1"/>
    </source>
</evidence>
<feature type="signal peptide" evidence="1">
    <location>
        <begin position="1"/>
        <end position="24"/>
    </location>
</feature>
<dbReference type="AlphaFoldDB" id="A0A6M0ILE7"/>
<evidence type="ECO:0000256" key="1">
    <source>
        <dbReference type="SAM" id="SignalP"/>
    </source>
</evidence>
<dbReference type="Pfam" id="PF14344">
    <property type="entry name" value="DUF4397"/>
    <property type="match status" value="1"/>
</dbReference>
<name>A0A6M0ILE7_9BACT</name>
<dbReference type="InterPro" id="IPR025510">
    <property type="entry name" value="DUF4397"/>
</dbReference>
<keyword evidence="1" id="KW-0732">Signal</keyword>
<feature type="chain" id="PRO_5026756080" evidence="1">
    <location>
        <begin position="25"/>
        <end position="255"/>
    </location>
</feature>
<evidence type="ECO:0000313" key="4">
    <source>
        <dbReference type="Proteomes" id="UP000477386"/>
    </source>
</evidence>
<dbReference type="RefSeq" id="WP_164041597.1">
    <property type="nucleotide sequence ID" value="NZ_JAAGNZ010000002.1"/>
</dbReference>
<dbReference type="PROSITE" id="PS51257">
    <property type="entry name" value="PROKAR_LIPOPROTEIN"/>
    <property type="match status" value="1"/>
</dbReference>
<dbReference type="EMBL" id="JAAGNZ010000002">
    <property type="protein sequence ID" value="NEU69119.1"/>
    <property type="molecule type" value="Genomic_DNA"/>
</dbReference>
<evidence type="ECO:0000259" key="2">
    <source>
        <dbReference type="Pfam" id="PF14344"/>
    </source>
</evidence>